<dbReference type="Proteomes" id="UP000246464">
    <property type="component" value="Chromosome 8"/>
</dbReference>
<organism evidence="2 3">
    <name type="scientific">Scophthalmus maximus</name>
    <name type="common">Turbot</name>
    <name type="synonym">Psetta maxima</name>
    <dbReference type="NCBI Taxonomy" id="52904"/>
    <lineage>
        <taxon>Eukaryota</taxon>
        <taxon>Metazoa</taxon>
        <taxon>Chordata</taxon>
        <taxon>Craniata</taxon>
        <taxon>Vertebrata</taxon>
        <taxon>Euteleostomi</taxon>
        <taxon>Actinopterygii</taxon>
        <taxon>Neopterygii</taxon>
        <taxon>Teleostei</taxon>
        <taxon>Neoteleostei</taxon>
        <taxon>Acanthomorphata</taxon>
        <taxon>Carangaria</taxon>
        <taxon>Pleuronectiformes</taxon>
        <taxon>Pleuronectoidei</taxon>
        <taxon>Scophthalmidae</taxon>
        <taxon>Scophthalmus</taxon>
    </lineage>
</organism>
<dbReference type="EMBL" id="CP026250">
    <property type="protein sequence ID" value="AWP05586.1"/>
    <property type="molecule type" value="Genomic_DNA"/>
</dbReference>
<keyword evidence="3" id="KW-1185">Reference proteome</keyword>
<name>A0A2U9BPQ8_SCOMX</name>
<accession>A0A2U9BPQ8</accession>
<proteinExistence type="predicted"/>
<evidence type="ECO:0000256" key="1">
    <source>
        <dbReference type="SAM" id="MobiDB-lite"/>
    </source>
</evidence>
<feature type="non-terminal residue" evidence="2">
    <location>
        <position position="1"/>
    </location>
</feature>
<feature type="region of interest" description="Disordered" evidence="1">
    <location>
        <begin position="1"/>
        <end position="55"/>
    </location>
</feature>
<evidence type="ECO:0000313" key="3">
    <source>
        <dbReference type="Proteomes" id="UP000246464"/>
    </source>
</evidence>
<feature type="compositionally biased region" description="Polar residues" evidence="1">
    <location>
        <begin position="29"/>
        <end position="41"/>
    </location>
</feature>
<evidence type="ECO:0000313" key="2">
    <source>
        <dbReference type="EMBL" id="AWP05586.1"/>
    </source>
</evidence>
<dbReference type="AlphaFoldDB" id="A0A2U9BPQ8"/>
<sequence>ALGGPSDCCSGPMRGKGAEGFLEAGNMPNRHTPTPSFQTQRAGPGPTLQPSSQNS</sequence>
<gene>
    <name evidence="2" type="ORF">SMAX5B_007285</name>
</gene>
<reference evidence="2 3" key="1">
    <citation type="submission" date="2017-12" db="EMBL/GenBank/DDBJ databases">
        <title>Integrating genomic resources of turbot (Scophthalmus maximus) in depth evaluation of genetic and physical mapping variation across individuals.</title>
        <authorList>
            <person name="Martinez P."/>
        </authorList>
    </citation>
    <scope>NUCLEOTIDE SEQUENCE [LARGE SCALE GENOMIC DNA]</scope>
</reference>
<protein>
    <submittedName>
        <fullName evidence="2">Uncharacterized protein</fullName>
    </submittedName>
</protein>